<dbReference type="EMBL" id="BFEA01000399">
    <property type="protein sequence ID" value="GBG82190.1"/>
    <property type="molecule type" value="Genomic_DNA"/>
</dbReference>
<proteinExistence type="predicted"/>
<name>A0A388LIN0_CHABU</name>
<gene>
    <name evidence="1" type="ORF">CBR_g34472</name>
</gene>
<keyword evidence="2" id="KW-1185">Reference proteome</keyword>
<comment type="caution">
    <text evidence="1">The sequence shown here is derived from an EMBL/GenBank/DDBJ whole genome shotgun (WGS) entry which is preliminary data.</text>
</comment>
<reference evidence="1 2" key="1">
    <citation type="journal article" date="2018" name="Cell">
        <title>The Chara Genome: Secondary Complexity and Implications for Plant Terrestrialization.</title>
        <authorList>
            <person name="Nishiyama T."/>
            <person name="Sakayama H."/>
            <person name="Vries J.D."/>
            <person name="Buschmann H."/>
            <person name="Saint-Marcoux D."/>
            <person name="Ullrich K.K."/>
            <person name="Haas F.B."/>
            <person name="Vanderstraeten L."/>
            <person name="Becker D."/>
            <person name="Lang D."/>
            <person name="Vosolsobe S."/>
            <person name="Rombauts S."/>
            <person name="Wilhelmsson P.K.I."/>
            <person name="Janitza P."/>
            <person name="Kern R."/>
            <person name="Heyl A."/>
            <person name="Rumpler F."/>
            <person name="Villalobos L.I.A.C."/>
            <person name="Clay J.M."/>
            <person name="Skokan R."/>
            <person name="Toyoda A."/>
            <person name="Suzuki Y."/>
            <person name="Kagoshima H."/>
            <person name="Schijlen E."/>
            <person name="Tajeshwar N."/>
            <person name="Catarino B."/>
            <person name="Hetherington A.J."/>
            <person name="Saltykova A."/>
            <person name="Bonnot C."/>
            <person name="Breuninger H."/>
            <person name="Symeonidi A."/>
            <person name="Radhakrishnan G.V."/>
            <person name="Van Nieuwerburgh F."/>
            <person name="Deforce D."/>
            <person name="Chang C."/>
            <person name="Karol K.G."/>
            <person name="Hedrich R."/>
            <person name="Ulvskov P."/>
            <person name="Glockner G."/>
            <person name="Delwiche C.F."/>
            <person name="Petrasek J."/>
            <person name="Van de Peer Y."/>
            <person name="Friml J."/>
            <person name="Beilby M."/>
            <person name="Dolan L."/>
            <person name="Kohara Y."/>
            <person name="Sugano S."/>
            <person name="Fujiyama A."/>
            <person name="Delaux P.-M."/>
            <person name="Quint M."/>
            <person name="TheiBen G."/>
            <person name="Hagemann M."/>
            <person name="Harholt J."/>
            <person name="Dunand C."/>
            <person name="Zachgo S."/>
            <person name="Langdale J."/>
            <person name="Maumus F."/>
            <person name="Straeten D.V.D."/>
            <person name="Gould S.B."/>
            <person name="Rensing S.A."/>
        </authorList>
    </citation>
    <scope>NUCLEOTIDE SEQUENCE [LARGE SCALE GENOMIC DNA]</scope>
    <source>
        <strain evidence="1 2">S276</strain>
    </source>
</reference>
<dbReference type="AlphaFoldDB" id="A0A388LIN0"/>
<dbReference type="Gramene" id="GBG82190">
    <property type="protein sequence ID" value="GBG82190"/>
    <property type="gene ID" value="CBR_g34472"/>
</dbReference>
<sequence>MDCLAVDLEVSGSKSQSFCEEYVTPCEPLRTVIERLRTVIQRLRTVIHNGVLMMKIIFPVKSTVHERIHLYRPRICRLHLSRMIGLESIEKYWRLSDEILTCILFYGREE</sequence>
<organism evidence="1 2">
    <name type="scientific">Chara braunii</name>
    <name type="common">Braun's stonewort</name>
    <dbReference type="NCBI Taxonomy" id="69332"/>
    <lineage>
        <taxon>Eukaryota</taxon>
        <taxon>Viridiplantae</taxon>
        <taxon>Streptophyta</taxon>
        <taxon>Charophyceae</taxon>
        <taxon>Charales</taxon>
        <taxon>Characeae</taxon>
        <taxon>Chara</taxon>
    </lineage>
</organism>
<dbReference type="Proteomes" id="UP000265515">
    <property type="component" value="Unassembled WGS sequence"/>
</dbReference>
<evidence type="ECO:0000313" key="1">
    <source>
        <dbReference type="EMBL" id="GBG82190.1"/>
    </source>
</evidence>
<protein>
    <submittedName>
        <fullName evidence="1">Uncharacterized protein</fullName>
    </submittedName>
</protein>
<accession>A0A388LIN0</accession>
<evidence type="ECO:0000313" key="2">
    <source>
        <dbReference type="Proteomes" id="UP000265515"/>
    </source>
</evidence>